<dbReference type="STRING" id="37001.A0A1A9W156"/>
<dbReference type="Proteomes" id="UP000091820">
    <property type="component" value="Unassembled WGS sequence"/>
</dbReference>
<sequence length="166" mass="18594">MRTATVCKLYDISRSEFFIITRTRGERNDLSAVSLSEFVYAMGRSGYLDGPGPANVKCFGLFKKQRTEIAPLGNDLCPYGACAYDGLMMIDERRNSTVENYNPNGTISRRRNLTEIAPLGNDLCSYGACAYDGLMMIDERRNSTVENYNPNGTISRRCNLIMIAQQ</sequence>
<keyword evidence="2" id="KW-1185">Reference proteome</keyword>
<dbReference type="SUPFAM" id="SSF117281">
    <property type="entry name" value="Kelch motif"/>
    <property type="match status" value="1"/>
</dbReference>
<dbReference type="EnsemblMetazoa" id="GBRI002524-RA">
    <property type="protein sequence ID" value="GBRI002524-PA"/>
    <property type="gene ID" value="GBRI002524"/>
</dbReference>
<evidence type="ECO:0000313" key="2">
    <source>
        <dbReference type="Proteomes" id="UP000091820"/>
    </source>
</evidence>
<name>A0A1A9W156_9MUSC</name>
<organism evidence="1 2">
    <name type="scientific">Glossina brevipalpis</name>
    <dbReference type="NCBI Taxonomy" id="37001"/>
    <lineage>
        <taxon>Eukaryota</taxon>
        <taxon>Metazoa</taxon>
        <taxon>Ecdysozoa</taxon>
        <taxon>Arthropoda</taxon>
        <taxon>Hexapoda</taxon>
        <taxon>Insecta</taxon>
        <taxon>Pterygota</taxon>
        <taxon>Neoptera</taxon>
        <taxon>Endopterygota</taxon>
        <taxon>Diptera</taxon>
        <taxon>Brachycera</taxon>
        <taxon>Muscomorpha</taxon>
        <taxon>Hippoboscoidea</taxon>
        <taxon>Glossinidae</taxon>
        <taxon>Glossina</taxon>
    </lineage>
</organism>
<evidence type="ECO:0000313" key="1">
    <source>
        <dbReference type="EnsemblMetazoa" id="GBRI002524-PA"/>
    </source>
</evidence>
<dbReference type="InterPro" id="IPR015915">
    <property type="entry name" value="Kelch-typ_b-propeller"/>
</dbReference>
<accession>A0A1A9W156</accession>
<reference evidence="1" key="2">
    <citation type="submission" date="2020-05" db="UniProtKB">
        <authorList>
            <consortium name="EnsemblMetazoa"/>
        </authorList>
    </citation>
    <scope>IDENTIFICATION</scope>
    <source>
        <strain evidence="1">IAEA</strain>
    </source>
</reference>
<reference evidence="2" key="1">
    <citation type="submission" date="2014-03" db="EMBL/GenBank/DDBJ databases">
        <authorList>
            <person name="Aksoy S."/>
            <person name="Warren W."/>
            <person name="Wilson R.K."/>
        </authorList>
    </citation>
    <scope>NUCLEOTIDE SEQUENCE [LARGE SCALE GENOMIC DNA]</scope>
    <source>
        <strain evidence="2">IAEA</strain>
    </source>
</reference>
<proteinExistence type="predicted"/>
<dbReference type="VEuPathDB" id="VectorBase:GBRI002524"/>
<protein>
    <submittedName>
        <fullName evidence="1">Uncharacterized protein</fullName>
    </submittedName>
</protein>
<dbReference type="AlphaFoldDB" id="A0A1A9W156"/>